<dbReference type="EMBL" id="CP007139">
    <property type="protein sequence ID" value="AIE84254.1"/>
    <property type="molecule type" value="Genomic_DNA"/>
</dbReference>
<dbReference type="AlphaFoldDB" id="A0A068NRL3"/>
<gene>
    <name evidence="1" type="ORF">OP10G_0886</name>
</gene>
<evidence type="ECO:0000313" key="2">
    <source>
        <dbReference type="Proteomes" id="UP000027982"/>
    </source>
</evidence>
<reference evidence="1 2" key="1">
    <citation type="journal article" date="2014" name="PLoS ONE">
        <title>The first complete genome sequence of the class fimbriimonadia in the phylum armatimonadetes.</title>
        <authorList>
            <person name="Hu Z.Y."/>
            <person name="Wang Y.Z."/>
            <person name="Im W.T."/>
            <person name="Wang S.Y."/>
            <person name="Zhao G.P."/>
            <person name="Zheng H.J."/>
            <person name="Quan Z.X."/>
        </authorList>
    </citation>
    <scope>NUCLEOTIDE SEQUENCE [LARGE SCALE GENOMIC DNA]</scope>
    <source>
        <strain evidence="1">Gsoil 348</strain>
    </source>
</reference>
<accession>A0A068NRL3</accession>
<organism evidence="1 2">
    <name type="scientific">Fimbriimonas ginsengisoli Gsoil 348</name>
    <dbReference type="NCBI Taxonomy" id="661478"/>
    <lineage>
        <taxon>Bacteria</taxon>
        <taxon>Bacillati</taxon>
        <taxon>Armatimonadota</taxon>
        <taxon>Fimbriimonadia</taxon>
        <taxon>Fimbriimonadales</taxon>
        <taxon>Fimbriimonadaceae</taxon>
        <taxon>Fimbriimonas</taxon>
    </lineage>
</organism>
<keyword evidence="2" id="KW-1185">Reference proteome</keyword>
<dbReference type="Proteomes" id="UP000027982">
    <property type="component" value="Chromosome"/>
</dbReference>
<dbReference type="HOGENOM" id="CLU_3183935_0_0_0"/>
<evidence type="ECO:0000313" key="1">
    <source>
        <dbReference type="EMBL" id="AIE84254.1"/>
    </source>
</evidence>
<protein>
    <recommendedName>
        <fullName evidence="3">Aspartyl protease</fullName>
    </recommendedName>
</protein>
<sequence>MPVVVHNLPGVTEIDGLLGMDFLAGLHISIRMRHGILTLGEDSDTL</sequence>
<dbReference type="InterPro" id="IPR021109">
    <property type="entry name" value="Peptidase_aspartic_dom_sf"/>
</dbReference>
<proteinExistence type="predicted"/>
<evidence type="ECO:0008006" key="3">
    <source>
        <dbReference type="Google" id="ProtNLM"/>
    </source>
</evidence>
<dbReference type="KEGG" id="fgi:OP10G_0886"/>
<dbReference type="STRING" id="661478.OP10G_0886"/>
<dbReference type="Gene3D" id="2.40.70.10">
    <property type="entry name" value="Acid Proteases"/>
    <property type="match status" value="1"/>
</dbReference>
<name>A0A068NRL3_FIMGI</name>